<evidence type="ECO:0000313" key="1">
    <source>
        <dbReference type="EMBL" id="TNN75449.1"/>
    </source>
</evidence>
<proteinExistence type="predicted"/>
<dbReference type="EMBL" id="SRLO01000103">
    <property type="protein sequence ID" value="TNN75449.1"/>
    <property type="molecule type" value="Genomic_DNA"/>
</dbReference>
<dbReference type="Proteomes" id="UP000314294">
    <property type="component" value="Unassembled WGS sequence"/>
</dbReference>
<accession>A0A4Z2IBN5</accession>
<comment type="caution">
    <text evidence="1">The sequence shown here is derived from an EMBL/GenBank/DDBJ whole genome shotgun (WGS) entry which is preliminary data.</text>
</comment>
<dbReference type="AlphaFoldDB" id="A0A4Z2IBN5"/>
<keyword evidence="2" id="KW-1185">Reference proteome</keyword>
<reference evidence="1 2" key="1">
    <citation type="submission" date="2019-03" db="EMBL/GenBank/DDBJ databases">
        <title>First draft genome of Liparis tanakae, snailfish: a comprehensive survey of snailfish specific genes.</title>
        <authorList>
            <person name="Kim W."/>
            <person name="Song I."/>
            <person name="Jeong J.-H."/>
            <person name="Kim D."/>
            <person name="Kim S."/>
            <person name="Ryu S."/>
            <person name="Song J.Y."/>
            <person name="Lee S.K."/>
        </authorList>
    </citation>
    <scope>NUCLEOTIDE SEQUENCE [LARGE SCALE GENOMIC DNA]</scope>
    <source>
        <tissue evidence="1">Muscle</tissue>
    </source>
</reference>
<gene>
    <name evidence="1" type="ORF">EYF80_014261</name>
</gene>
<organism evidence="1 2">
    <name type="scientific">Liparis tanakae</name>
    <name type="common">Tanaka's snailfish</name>
    <dbReference type="NCBI Taxonomy" id="230148"/>
    <lineage>
        <taxon>Eukaryota</taxon>
        <taxon>Metazoa</taxon>
        <taxon>Chordata</taxon>
        <taxon>Craniata</taxon>
        <taxon>Vertebrata</taxon>
        <taxon>Euteleostomi</taxon>
        <taxon>Actinopterygii</taxon>
        <taxon>Neopterygii</taxon>
        <taxon>Teleostei</taxon>
        <taxon>Neoteleostei</taxon>
        <taxon>Acanthomorphata</taxon>
        <taxon>Eupercaria</taxon>
        <taxon>Perciformes</taxon>
        <taxon>Cottioidei</taxon>
        <taxon>Cottales</taxon>
        <taxon>Liparidae</taxon>
        <taxon>Liparis</taxon>
    </lineage>
</organism>
<sequence>MRESSRVSARLSCGLGCRLGPAAGSARLQARLQARPGCRLGCRLGPAAGSARLLRGTEAQLVIMRDESGKEAVGEYVPLAVSITTKQVEKCEESRCIRRRALLECDGERLFNGDDFILCDGAMRSRSSPPDHSL</sequence>
<protein>
    <submittedName>
        <fullName evidence="1">Uncharacterized protein</fullName>
    </submittedName>
</protein>
<name>A0A4Z2IBN5_9TELE</name>
<evidence type="ECO:0000313" key="2">
    <source>
        <dbReference type="Proteomes" id="UP000314294"/>
    </source>
</evidence>